<dbReference type="InterPro" id="IPR033443">
    <property type="entry name" value="PROP1-like_PPR_dom"/>
</dbReference>
<reference evidence="5 6" key="1">
    <citation type="journal article" date="2014" name="Mol. Plant">
        <title>Chromosome Scale Genome Assembly and Transcriptome Profiling of Nannochloropsis gaditana in Nitrogen Depletion.</title>
        <authorList>
            <person name="Corteggiani Carpinelli E."/>
            <person name="Telatin A."/>
            <person name="Vitulo N."/>
            <person name="Forcato C."/>
            <person name="D'Angelo M."/>
            <person name="Schiavon R."/>
            <person name="Vezzi A."/>
            <person name="Giacometti G.M."/>
            <person name="Morosinotto T."/>
            <person name="Valle G."/>
        </authorList>
    </citation>
    <scope>NUCLEOTIDE SEQUENCE [LARGE SCALE GENOMIC DNA]</scope>
    <source>
        <strain evidence="5 6">B-31</strain>
    </source>
</reference>
<evidence type="ECO:0000259" key="4">
    <source>
        <dbReference type="Pfam" id="PF17177"/>
    </source>
</evidence>
<evidence type="ECO:0000256" key="2">
    <source>
        <dbReference type="PROSITE-ProRule" id="PRU00708"/>
    </source>
</evidence>
<sequence length="1564" mass="169945">MLQSQPPVAAAFMRAAPGASQDNVSRIITCKRRRRRQVAPLPVWASSSSSPWSFGFRTRLAAFLAISVLGHQSVEAFRCVPRCQKVSRGWVATGSMRSISCNGDRPLRGKDGSRPLLELVGNPVPPPSRLCPPSCNRPSTFLLSAIPNTTPSPSNTNPVADSRERLYSLVNVLHAQRDAADKAGVMETVQLILKDSTLDLTPKHCTMLVSALGAVGLPRETVVAMHAMKERGLSLNKVTYGAVINACAYGKDMAAARLVMDEMRSDGVMPDAVEYSNLLHGYKRLNATEECLACFDEMLFYGIKATTRTYDGVLGALAAAERWPVFRMYLDRMRKEGVRLSAITYGWAVRGAERGEDWGEVLKLFRAMQTDRYQPTASACHAALKASLALNDVETAVAATTTLLREGWTMGRRLYASVQFRLLMGGKRNLLEALVREAEKEMPSVSAAAVEYGAITLSRDQGTKGKAAVRLVPFPPSTGPPIPSFPYHDTNSCNLLLTELAKHRRLDLACIFLSLMNELGLGPADAVSYNILMDLALKVKRPGKLRELFAEMQQRGIRPEVITYNILLSACATVAEDRTQALGLWADFKASGLLADRILYLSLMRALRPDTADRRTVLTLLDEASSAGIPLDTQLANYALRLLAGARDVEGVEMLLDRMRTNGVGRDVVSWTTAIKAFHEARDWAKALSWLGEMEADGVKPNEMTYATAMHVLSQAGQWREALRLLGRMEAKGIRNVVALTSAMTACETGKAYEEGLALWGKMQDVGLRPTMATVDVALKLCEKVLVGLASTPSPPSPSPSTPVLKGYPFAPADAPSESSRTWQGTKSPRPGEDILPIAGLTSPSPSPSPPTQESPRHVTVSRAITILEQSIEWGLVGRRAIFRRVLRMVQAERGRQEMVAYVDTLFKSGRFRRFPEEGRLLMVEALCDVGLFRHALHILREAAPADVGERKRLYGLVMAAAAAGADHDLVFQLHDEMMAHMGPGPAANRDVYHAVLLSLRAVGVDTGPGLAAKATAEERSPEARWQRLAMEMLGACTGEVGREGVAGRTRPSSASNMSGKESGPIVRGGNEVLAACVAAREWELGTRALVELGKRRLAFDEQTYQQAIAILAERREGPRAVQLLREMQGRGFQARTAEYNHAMFACLDRHWATALELFHEVESGAVPGVRMDTGTTMAALGACRSGKKWQLASAILESARAQEVELSLVLFNAVLGVYAAAQQTGKVLETLEEMRFLGVRPDEFTYNTAIGAFAKVGDYRQAGQWLSIMTWEGVSASTVTYNCALNACANGGNPQRAAELFQEMRDRKVGVDHVTYGTLVHAFAKAGQWEGALRYLDEMRQSTSGIKPNNFVYCSAMSACNRGNESEMALKLLDQMREVDGLVPDQYSVNEALNACAKGGLCARALKILEVARAEGVVLDVISFNKALQACITTRRWPEAQDLMRQMAAERVAPDRTTHSLVEEVFLHGPPSNPAVDMESGQDGASSEERAIGTDIGVATGLDKAGDRFDDSYKPDKEGVTSRAGALLGEPSPADTPSTLGTSSNKGSMNSNTSLTSPAPMSK</sequence>
<evidence type="ECO:0000313" key="6">
    <source>
        <dbReference type="Proteomes" id="UP000019335"/>
    </source>
</evidence>
<feature type="repeat" description="PPR" evidence="2">
    <location>
        <begin position="271"/>
        <end position="305"/>
    </location>
</feature>
<dbReference type="Pfam" id="PF01535">
    <property type="entry name" value="PPR"/>
    <property type="match status" value="1"/>
</dbReference>
<dbReference type="Pfam" id="PF13041">
    <property type="entry name" value="PPR_2"/>
    <property type="match status" value="4"/>
</dbReference>
<dbReference type="NCBIfam" id="TIGR00756">
    <property type="entry name" value="PPR"/>
    <property type="match status" value="7"/>
</dbReference>
<feature type="compositionally biased region" description="Basic and acidic residues" evidence="3">
    <location>
        <begin position="1505"/>
        <end position="1521"/>
    </location>
</feature>
<feature type="repeat" description="PPR" evidence="2">
    <location>
        <begin position="1421"/>
        <end position="1455"/>
    </location>
</feature>
<dbReference type="PANTHER" id="PTHR47936:SF1">
    <property type="entry name" value="PENTATRICOPEPTIDE REPEAT-CONTAINING PROTEIN GUN1, CHLOROPLASTIC"/>
    <property type="match status" value="1"/>
</dbReference>
<feature type="compositionally biased region" description="Polar residues" evidence="3">
    <location>
        <begin position="1536"/>
        <end position="1564"/>
    </location>
</feature>
<feature type="repeat" description="PPR" evidence="2">
    <location>
        <begin position="1278"/>
        <end position="1312"/>
    </location>
</feature>
<feature type="region of interest" description="Disordered" evidence="3">
    <location>
        <begin position="1469"/>
        <end position="1564"/>
    </location>
</feature>
<feature type="repeat" description="PPR" evidence="2">
    <location>
        <begin position="525"/>
        <end position="559"/>
    </location>
</feature>
<dbReference type="InterPro" id="IPR002885">
    <property type="entry name" value="PPR_rpt"/>
</dbReference>
<feature type="compositionally biased region" description="Polar residues" evidence="3">
    <location>
        <begin position="1051"/>
        <end position="1060"/>
    </location>
</feature>
<protein>
    <submittedName>
        <fullName evidence="5">Pentatricopeptide repeat containing protein</fullName>
    </submittedName>
</protein>
<evidence type="ECO:0000313" key="5">
    <source>
        <dbReference type="EMBL" id="EWM22890.1"/>
    </source>
</evidence>
<keyword evidence="1" id="KW-0677">Repeat</keyword>
<dbReference type="Proteomes" id="UP000019335">
    <property type="component" value="Chromosome 20"/>
</dbReference>
<feature type="repeat" description="PPR" evidence="2">
    <location>
        <begin position="702"/>
        <end position="736"/>
    </location>
</feature>
<name>W7T7A1_9STRA</name>
<feature type="repeat" description="PPR" evidence="2">
    <location>
        <begin position="667"/>
        <end position="701"/>
    </location>
</feature>
<comment type="caution">
    <text evidence="5">The sequence shown here is derived from an EMBL/GenBank/DDBJ whole genome shotgun (WGS) entry which is preliminary data.</text>
</comment>
<dbReference type="PROSITE" id="PS51375">
    <property type="entry name" value="PPR"/>
    <property type="match status" value="11"/>
</dbReference>
<proteinExistence type="predicted"/>
<dbReference type="EMBL" id="AZIL01002039">
    <property type="protein sequence ID" value="EWM22890.1"/>
    <property type="molecule type" value="Genomic_DNA"/>
</dbReference>
<feature type="domain" description="PROP1-like PPR" evidence="4">
    <location>
        <begin position="223"/>
        <end position="336"/>
    </location>
</feature>
<dbReference type="InterPro" id="IPR011990">
    <property type="entry name" value="TPR-like_helical_dom_sf"/>
</dbReference>
<feature type="compositionally biased region" description="Polar residues" evidence="3">
    <location>
        <begin position="817"/>
        <end position="827"/>
    </location>
</feature>
<accession>W7T7A1</accession>
<feature type="repeat" description="PPR" evidence="2">
    <location>
        <begin position="236"/>
        <end position="270"/>
    </location>
</feature>
<dbReference type="PANTHER" id="PTHR47936">
    <property type="entry name" value="PPR_LONG DOMAIN-CONTAINING PROTEIN"/>
    <property type="match status" value="1"/>
</dbReference>
<feature type="repeat" description="PPR" evidence="2">
    <location>
        <begin position="1313"/>
        <end position="1343"/>
    </location>
</feature>
<evidence type="ECO:0000256" key="3">
    <source>
        <dbReference type="SAM" id="MobiDB-lite"/>
    </source>
</evidence>
<feature type="repeat" description="PPR" evidence="2">
    <location>
        <begin position="489"/>
        <end position="523"/>
    </location>
</feature>
<feature type="region of interest" description="Disordered" evidence="3">
    <location>
        <begin position="790"/>
        <end position="858"/>
    </location>
</feature>
<feature type="repeat" description="PPR" evidence="2">
    <location>
        <begin position="1243"/>
        <end position="1277"/>
    </location>
</feature>
<evidence type="ECO:0000256" key="1">
    <source>
        <dbReference type="ARBA" id="ARBA00022737"/>
    </source>
</evidence>
<feature type="repeat" description="PPR" evidence="2">
    <location>
        <begin position="1208"/>
        <end position="1242"/>
    </location>
</feature>
<gene>
    <name evidence="5" type="ORF">Naga_100160g6</name>
</gene>
<dbReference type="Gene3D" id="1.25.40.10">
    <property type="entry name" value="Tetratricopeptide repeat domain"/>
    <property type="match status" value="7"/>
</dbReference>
<dbReference type="Pfam" id="PF17177">
    <property type="entry name" value="PPR_long"/>
    <property type="match status" value="1"/>
</dbReference>
<organism evidence="5 6">
    <name type="scientific">Nannochloropsis gaditana</name>
    <dbReference type="NCBI Taxonomy" id="72520"/>
    <lineage>
        <taxon>Eukaryota</taxon>
        <taxon>Sar</taxon>
        <taxon>Stramenopiles</taxon>
        <taxon>Ochrophyta</taxon>
        <taxon>Eustigmatophyceae</taxon>
        <taxon>Eustigmatales</taxon>
        <taxon>Monodopsidaceae</taxon>
        <taxon>Nannochloropsis</taxon>
    </lineage>
</organism>
<dbReference type="OrthoDB" id="69593at2759"/>
<feature type="region of interest" description="Disordered" evidence="3">
    <location>
        <begin position="1044"/>
        <end position="1064"/>
    </location>
</feature>
<keyword evidence="6" id="KW-1185">Reference proteome</keyword>